<keyword evidence="2" id="KW-1185">Reference proteome</keyword>
<protein>
    <submittedName>
        <fullName evidence="1">Topology modulation protein</fullName>
    </submittedName>
</protein>
<organism evidence="1 2">
    <name type="scientific">Bacillus mesophilus</name>
    <dbReference type="NCBI Taxonomy" id="1808955"/>
    <lineage>
        <taxon>Bacteria</taxon>
        <taxon>Bacillati</taxon>
        <taxon>Bacillota</taxon>
        <taxon>Bacilli</taxon>
        <taxon>Bacillales</taxon>
        <taxon>Bacillaceae</taxon>
        <taxon>Bacillus</taxon>
    </lineage>
</organism>
<comment type="caution">
    <text evidence="1">The sequence shown here is derived from an EMBL/GenBank/DDBJ whole genome shotgun (WGS) entry which is preliminary data.</text>
</comment>
<feature type="non-terminal residue" evidence="1">
    <location>
        <position position="1"/>
    </location>
</feature>
<gene>
    <name evidence="1" type="ORF">G4D63_13925</name>
</gene>
<dbReference type="EMBL" id="JAAIWM010000004">
    <property type="protein sequence ID" value="NEY72831.1"/>
    <property type="molecule type" value="Genomic_DNA"/>
</dbReference>
<dbReference type="PANTHER" id="PTHR37816">
    <property type="entry name" value="YALI0E33011P"/>
    <property type="match status" value="1"/>
</dbReference>
<proteinExistence type="predicted"/>
<evidence type="ECO:0000313" key="2">
    <source>
        <dbReference type="Proteomes" id="UP000481043"/>
    </source>
</evidence>
<reference evidence="1 2" key="1">
    <citation type="submission" date="2020-02" db="EMBL/GenBank/DDBJ databases">
        <title>Bacillus aquiflavi sp. nov., isolated from yellow water of strong flavor Chinese baijiu in Yibin region of China.</title>
        <authorList>
            <person name="Xie J."/>
        </authorList>
    </citation>
    <scope>NUCLEOTIDE SEQUENCE [LARGE SCALE GENOMIC DNA]</scope>
    <source>
        <strain evidence="1 2">SA4</strain>
    </source>
</reference>
<accession>A0A6M0Q8Z0</accession>
<dbReference type="AlphaFoldDB" id="A0A6M0Q8Z0"/>
<name>A0A6M0Q8Z0_9BACI</name>
<sequence length="75" mass="9238">VYRAFKRMMQYRNKTRPDMGEGCEERIDLNFLKWIWDYPNSKRPDILKKLEQLSEDKKVIILKSPNEVQRFLDKF</sequence>
<dbReference type="Proteomes" id="UP000481043">
    <property type="component" value="Unassembled WGS sequence"/>
</dbReference>
<dbReference type="InterPro" id="IPR052922">
    <property type="entry name" value="Cytidylate_Kinase-2"/>
</dbReference>
<evidence type="ECO:0000313" key="1">
    <source>
        <dbReference type="EMBL" id="NEY72831.1"/>
    </source>
</evidence>
<dbReference type="PANTHER" id="PTHR37816:SF3">
    <property type="entry name" value="MODULATES DNA TOPOLOGY"/>
    <property type="match status" value="1"/>
</dbReference>